<dbReference type="AlphaFoldDB" id="A0A5B2TDS6"/>
<sequence>MNGKESEVTEGEQWDAAAPALARVRPEWVDHYGHMNLAHYVTVFDMATDVFWPSLNLGRTFRGQGFGTFAAENWVSYRREVRLDDPLSASSAVLAHDEKRLLIRHRLFHAEAGFESARCELLFLCVDLAARRVAPWPEPVRAAFGAATPGATPERLALRRPA</sequence>
<proteinExistence type="predicted"/>
<evidence type="ECO:0000313" key="2">
    <source>
        <dbReference type="Proteomes" id="UP000322110"/>
    </source>
</evidence>
<protein>
    <submittedName>
        <fullName evidence="1">Thioesterase</fullName>
    </submittedName>
</protein>
<name>A0A5B2TDS6_9PROT</name>
<dbReference type="Gene3D" id="3.10.129.10">
    <property type="entry name" value="Hotdog Thioesterase"/>
    <property type="match status" value="1"/>
</dbReference>
<dbReference type="Pfam" id="PF13279">
    <property type="entry name" value="4HBT_2"/>
    <property type="match status" value="1"/>
</dbReference>
<dbReference type="SUPFAM" id="SSF54637">
    <property type="entry name" value="Thioesterase/thiol ester dehydrase-isomerase"/>
    <property type="match status" value="1"/>
</dbReference>
<dbReference type="Proteomes" id="UP000322110">
    <property type="component" value="Unassembled WGS sequence"/>
</dbReference>
<keyword evidence="2" id="KW-1185">Reference proteome</keyword>
<reference evidence="1 2" key="1">
    <citation type="journal article" date="2015" name="Int. J. Syst. Evol. Microbiol.">
        <title>Roseomonas oryzae sp. nov., isolated from paddy rhizosphere soil.</title>
        <authorList>
            <person name="Ramaprasad E.V."/>
            <person name="Sasikala Ch."/>
            <person name="Ramana Ch.V."/>
        </authorList>
    </citation>
    <scope>NUCLEOTIDE SEQUENCE [LARGE SCALE GENOMIC DNA]</scope>
    <source>
        <strain evidence="1 2">KCTC 42542</strain>
    </source>
</reference>
<comment type="caution">
    <text evidence="1">The sequence shown here is derived from an EMBL/GenBank/DDBJ whole genome shotgun (WGS) entry which is preliminary data.</text>
</comment>
<accession>A0A5B2TDS6</accession>
<dbReference type="InterPro" id="IPR029069">
    <property type="entry name" value="HotDog_dom_sf"/>
</dbReference>
<gene>
    <name evidence="1" type="ORF">F0Q34_16265</name>
</gene>
<evidence type="ECO:0000313" key="1">
    <source>
        <dbReference type="EMBL" id="KAA2212195.1"/>
    </source>
</evidence>
<dbReference type="CDD" id="cd00586">
    <property type="entry name" value="4HBT"/>
    <property type="match status" value="1"/>
</dbReference>
<dbReference type="EMBL" id="VUKA01000010">
    <property type="protein sequence ID" value="KAA2212195.1"/>
    <property type="molecule type" value="Genomic_DNA"/>
</dbReference>
<organism evidence="1 2">
    <name type="scientific">Teichococcus oryzae</name>
    <dbReference type="NCBI Taxonomy" id="1608942"/>
    <lineage>
        <taxon>Bacteria</taxon>
        <taxon>Pseudomonadati</taxon>
        <taxon>Pseudomonadota</taxon>
        <taxon>Alphaproteobacteria</taxon>
        <taxon>Acetobacterales</taxon>
        <taxon>Roseomonadaceae</taxon>
        <taxon>Roseomonas</taxon>
    </lineage>
</organism>